<comment type="caution">
    <text evidence="2">The sequence shown here is derived from an EMBL/GenBank/DDBJ whole genome shotgun (WGS) entry which is preliminary data.</text>
</comment>
<proteinExistence type="predicted"/>
<dbReference type="InterPro" id="IPR028082">
    <property type="entry name" value="Peripla_BP_I"/>
</dbReference>
<dbReference type="AlphaFoldDB" id="A0A1J5SJP0"/>
<dbReference type="Pfam" id="PF13407">
    <property type="entry name" value="Peripla_BP_4"/>
    <property type="match status" value="1"/>
</dbReference>
<gene>
    <name evidence="2" type="ORF">GALL_175870</name>
</gene>
<dbReference type="InterPro" id="IPR025997">
    <property type="entry name" value="SBP_2_dom"/>
</dbReference>
<accession>A0A1J5SJP0</accession>
<evidence type="ECO:0000313" key="2">
    <source>
        <dbReference type="EMBL" id="OIR00334.1"/>
    </source>
</evidence>
<reference evidence="2" key="1">
    <citation type="submission" date="2016-10" db="EMBL/GenBank/DDBJ databases">
        <title>Sequence of Gallionella enrichment culture.</title>
        <authorList>
            <person name="Poehlein A."/>
            <person name="Muehling M."/>
            <person name="Daniel R."/>
        </authorList>
    </citation>
    <scope>NUCLEOTIDE SEQUENCE</scope>
</reference>
<sequence length="366" mass="39098">MKWIRHPLIRLSASRAAVLWLLLAAAVPAHARADLAQYTSHKTRWDGPTSGPVAVPGKRIAVIAADLDNGGVMGVAEGLREAARIIGWQVMLFDGHGSARGRAIALGRALDIKADGIVIDGFDVNEQRPALALAARAHIPVVSWHGAPGVGPVPGTSIFANVSTTVRDVARAAAEWVLVDGKGHPGVVIFTDSSFSIAMSKARRMAEIIDADGGKVLSVEDVPIAEAAGRIPTLTHLLLHMYGPAWTHSLAINDRYFRYTGPVLAAEGVAGTAPPIAVAAGDGSPQAYARVRDGRYQAVTVAEPLSLQGWQLVDELNRAFAGRPWSGYVAPLQVVTRANIDRDGGRDNHFDPDNHYRARYRAIWGR</sequence>
<name>A0A1J5SJP0_9ZZZZ</name>
<dbReference type="SUPFAM" id="SSF53822">
    <property type="entry name" value="Periplasmic binding protein-like I"/>
    <property type="match status" value="1"/>
</dbReference>
<dbReference type="Gene3D" id="3.40.50.2300">
    <property type="match status" value="2"/>
</dbReference>
<evidence type="ECO:0000259" key="1">
    <source>
        <dbReference type="Pfam" id="PF13407"/>
    </source>
</evidence>
<dbReference type="EMBL" id="MLJW01000096">
    <property type="protein sequence ID" value="OIR00334.1"/>
    <property type="molecule type" value="Genomic_DNA"/>
</dbReference>
<feature type="domain" description="Periplasmic binding protein" evidence="1">
    <location>
        <begin position="60"/>
        <end position="322"/>
    </location>
</feature>
<protein>
    <recommendedName>
        <fullName evidence="1">Periplasmic binding protein domain-containing protein</fullName>
    </recommendedName>
</protein>
<organism evidence="2">
    <name type="scientific">mine drainage metagenome</name>
    <dbReference type="NCBI Taxonomy" id="410659"/>
    <lineage>
        <taxon>unclassified sequences</taxon>
        <taxon>metagenomes</taxon>
        <taxon>ecological metagenomes</taxon>
    </lineage>
</organism>